<comment type="caution">
    <text evidence="1">The sequence shown here is derived from an EMBL/GenBank/DDBJ whole genome shotgun (WGS) entry which is preliminary data.</text>
</comment>
<gene>
    <name evidence="1" type="ORF">A9200_00700</name>
</gene>
<dbReference type="KEGG" id="mart:BTR34_09065"/>
<dbReference type="AlphaFoldDB" id="A0A1B7ZET2"/>
<dbReference type="STRING" id="1836467.BTR34_09065"/>
<dbReference type="RefSeq" id="WP_068480426.1">
    <property type="nucleotide sequence ID" value="NZ_CP018760.1"/>
</dbReference>
<protein>
    <submittedName>
        <fullName evidence="1">Uncharacterized protein</fullName>
    </submittedName>
</protein>
<sequence length="106" mass="12274">MEIQVFFNEVRNFNKGELVLNSFAIDDLRFDLEIINDSISVKSFESLNDGLESSIFQLFVTLSLEGKTYQNILQITNPVREPNQIFIARNLGLVAYNKNDTLWLRN</sequence>
<name>A0A1B7ZET2_9FLAO</name>
<keyword evidence="2" id="KW-1185">Reference proteome</keyword>
<evidence type="ECO:0000313" key="1">
    <source>
        <dbReference type="EMBL" id="OBR41942.1"/>
    </source>
</evidence>
<dbReference type="Proteomes" id="UP000092164">
    <property type="component" value="Unassembled WGS sequence"/>
</dbReference>
<proteinExistence type="predicted"/>
<reference evidence="2" key="1">
    <citation type="submission" date="2016-06" db="EMBL/GenBank/DDBJ databases">
        <authorList>
            <person name="Zhan P."/>
        </authorList>
    </citation>
    <scope>NUCLEOTIDE SEQUENCE [LARGE SCALE GENOMIC DNA]</scope>
    <source>
        <strain evidence="2">T28</strain>
    </source>
</reference>
<evidence type="ECO:0000313" key="2">
    <source>
        <dbReference type="Proteomes" id="UP000092164"/>
    </source>
</evidence>
<accession>A0A1B7ZET2</accession>
<organism evidence="1 2">
    <name type="scientific">Maribacter hydrothermalis</name>
    <dbReference type="NCBI Taxonomy" id="1836467"/>
    <lineage>
        <taxon>Bacteria</taxon>
        <taxon>Pseudomonadati</taxon>
        <taxon>Bacteroidota</taxon>
        <taxon>Flavobacteriia</taxon>
        <taxon>Flavobacteriales</taxon>
        <taxon>Flavobacteriaceae</taxon>
        <taxon>Maribacter</taxon>
    </lineage>
</organism>
<dbReference type="EMBL" id="LZFP01000001">
    <property type="protein sequence ID" value="OBR41942.1"/>
    <property type="molecule type" value="Genomic_DNA"/>
</dbReference>